<organism evidence="2 3">
    <name type="scientific">Naegleria lovaniensis</name>
    <name type="common">Amoeba</name>
    <dbReference type="NCBI Taxonomy" id="51637"/>
    <lineage>
        <taxon>Eukaryota</taxon>
        <taxon>Discoba</taxon>
        <taxon>Heterolobosea</taxon>
        <taxon>Tetramitia</taxon>
        <taxon>Eutetramitia</taxon>
        <taxon>Vahlkampfiidae</taxon>
        <taxon>Naegleria</taxon>
    </lineage>
</organism>
<dbReference type="AlphaFoldDB" id="A0AA88GXS2"/>
<sequence>MTQHSPSSSTTTNTITKHKEPSFQAPTRNAIIKTVTGKFPITISDSTSIMEIKRAWAQHQGNSLDDETLNCMLRVVFNHRVWEGDYHVSDLLLNYSPPDDEKELEFQVVVSLRGG</sequence>
<name>A0AA88GXS2_NAELO</name>
<evidence type="ECO:0000313" key="3">
    <source>
        <dbReference type="Proteomes" id="UP000816034"/>
    </source>
</evidence>
<gene>
    <name evidence="2" type="ORF">C9374_000741</name>
</gene>
<dbReference type="RefSeq" id="XP_044551883.1">
    <property type="nucleotide sequence ID" value="XM_044697372.1"/>
</dbReference>
<dbReference type="Proteomes" id="UP000816034">
    <property type="component" value="Unassembled WGS sequence"/>
</dbReference>
<feature type="compositionally biased region" description="Low complexity" evidence="1">
    <location>
        <begin position="1"/>
        <end position="15"/>
    </location>
</feature>
<dbReference type="GeneID" id="68093197"/>
<protein>
    <recommendedName>
        <fullName evidence="4">Ubiquitin-like domain-containing protein</fullName>
    </recommendedName>
</protein>
<evidence type="ECO:0000256" key="1">
    <source>
        <dbReference type="SAM" id="MobiDB-lite"/>
    </source>
</evidence>
<comment type="caution">
    <text evidence="2">The sequence shown here is derived from an EMBL/GenBank/DDBJ whole genome shotgun (WGS) entry which is preliminary data.</text>
</comment>
<accession>A0AA88GXS2</accession>
<proteinExistence type="predicted"/>
<evidence type="ECO:0008006" key="4">
    <source>
        <dbReference type="Google" id="ProtNLM"/>
    </source>
</evidence>
<reference evidence="2 3" key="1">
    <citation type="journal article" date="2018" name="BMC Genomics">
        <title>The genome of Naegleria lovaniensis, the basis for a comparative approach to unravel pathogenicity factors of the human pathogenic amoeba N. fowleri.</title>
        <authorList>
            <person name="Liechti N."/>
            <person name="Schurch N."/>
            <person name="Bruggmann R."/>
            <person name="Wittwer M."/>
        </authorList>
    </citation>
    <scope>NUCLEOTIDE SEQUENCE [LARGE SCALE GENOMIC DNA]</scope>
    <source>
        <strain evidence="2 3">ATCC 30569</strain>
    </source>
</reference>
<feature type="region of interest" description="Disordered" evidence="1">
    <location>
        <begin position="1"/>
        <end position="23"/>
    </location>
</feature>
<evidence type="ECO:0000313" key="2">
    <source>
        <dbReference type="EMBL" id="KAG2387891.1"/>
    </source>
</evidence>
<dbReference type="EMBL" id="PYSW02000011">
    <property type="protein sequence ID" value="KAG2387891.1"/>
    <property type="molecule type" value="Genomic_DNA"/>
</dbReference>
<keyword evidence="3" id="KW-1185">Reference proteome</keyword>